<keyword evidence="7" id="KW-0119">Carbohydrate metabolism</keyword>
<dbReference type="SUPFAM" id="SSF51011">
    <property type="entry name" value="Glycosyl hydrolase domain"/>
    <property type="match status" value="1"/>
</dbReference>
<dbReference type="Gene3D" id="3.20.20.80">
    <property type="entry name" value="Glycosidases"/>
    <property type="match status" value="1"/>
</dbReference>
<keyword evidence="6" id="KW-0378">Hydrolase</keyword>
<comment type="similarity">
    <text evidence="3">Belongs to the glycosyl hydrolase 51 family.</text>
</comment>
<dbReference type="InterPro" id="IPR017853">
    <property type="entry name" value="GH"/>
</dbReference>
<dbReference type="AlphaFoldDB" id="A0A395V808"/>
<dbReference type="EMBL" id="QRVL01000017">
    <property type="protein sequence ID" value="RGS37205.1"/>
    <property type="molecule type" value="Genomic_DNA"/>
</dbReference>
<comment type="subunit">
    <text evidence="4">Homohexamer; trimer of dimers.</text>
</comment>
<sequence length="502" mass="56796">MRHVTIKADTAFTKGRIDDRIYGSFVEHMGRVVYTGIYEPSHKTADENGFRGDVLQKVRQMGVTGVRYPGGNFVSNYDWRDGIGPVEKRPRKRDLAWKSIETNEVGLDEFMKWADAAEVAPIYAVNLGTKGIEEALAVLEYCNMETGTYYSDLRAANGHEKPYGIRTWCLGNEMDGDWQIGHKTAEEYGRIAYETGKAMKILDPSIELVACGSSMSTNSTFGDWEQTVLEHCYPCLDYISLHQYYGGQEKGTAEFLAQSLDMERYIETVLNICDYVRVKKKMSHKINICFDEWGVWSMSDVQVQKSVEDAPWQTAPAISEQIYTMEDALLFASMLMNFIKRADRVKIACQSLLTNISSCIMTEKDGGVWVQPVYYPFALMAQYAHGVTLDTRYTGDIYACSTFETVPCVDHVLVYDDQKREVTAFFVNRMEESAEVTVSLQGMETEAVLKSIALFHEDKKATNQKEHDCVTPVELENASCSGNEISVELVPLSFQMVQIRLK</sequence>
<name>A0A395V808_9FIRM</name>
<evidence type="ECO:0000256" key="8">
    <source>
        <dbReference type="ARBA" id="ARBA00023295"/>
    </source>
</evidence>
<feature type="domain" description="Alpha-L-arabinofuranosidase C-terminal" evidence="9">
    <location>
        <begin position="291"/>
        <end position="493"/>
    </location>
</feature>
<comment type="catalytic activity">
    <reaction evidence="1">
        <text>Hydrolysis of terminal non-reducing alpha-L-arabinofuranoside residues in alpha-L-arabinosides.</text>
        <dbReference type="EC" id="3.2.1.55"/>
    </reaction>
</comment>
<dbReference type="InterPro" id="IPR055235">
    <property type="entry name" value="ASD1_cat"/>
</dbReference>
<evidence type="ECO:0000256" key="3">
    <source>
        <dbReference type="ARBA" id="ARBA00007186"/>
    </source>
</evidence>
<protein>
    <recommendedName>
        <fullName evidence="5">non-reducing end alpha-L-arabinofuranosidase</fullName>
        <ecNumber evidence="5">3.2.1.55</ecNumber>
    </recommendedName>
</protein>
<keyword evidence="8" id="KW-0326">Glycosidase</keyword>
<dbReference type="GO" id="GO:0046556">
    <property type="term" value="F:alpha-L-arabinofuranosidase activity"/>
    <property type="evidence" value="ECO:0007669"/>
    <property type="project" value="UniProtKB-EC"/>
</dbReference>
<dbReference type="Proteomes" id="UP000266172">
    <property type="component" value="Unassembled WGS sequence"/>
</dbReference>
<dbReference type="Pfam" id="PF06964">
    <property type="entry name" value="Alpha-L-AF_C"/>
    <property type="match status" value="1"/>
</dbReference>
<dbReference type="GO" id="GO:0046373">
    <property type="term" value="P:L-arabinose metabolic process"/>
    <property type="evidence" value="ECO:0007669"/>
    <property type="project" value="InterPro"/>
</dbReference>
<gene>
    <name evidence="10" type="ORF">DWX93_14495</name>
</gene>
<dbReference type="RefSeq" id="WP_118098154.1">
    <property type="nucleotide sequence ID" value="NZ_QRVL01000017.1"/>
</dbReference>
<evidence type="ECO:0000259" key="9">
    <source>
        <dbReference type="SMART" id="SM00813"/>
    </source>
</evidence>
<dbReference type="EC" id="3.2.1.55" evidence="5"/>
<evidence type="ECO:0000256" key="1">
    <source>
        <dbReference type="ARBA" id="ARBA00001462"/>
    </source>
</evidence>
<dbReference type="PANTHER" id="PTHR43576:SF3">
    <property type="entry name" value="ALPHA-L-ARABINOFURANOSIDASE C"/>
    <property type="match status" value="1"/>
</dbReference>
<comment type="caution">
    <text evidence="10">The sequence shown here is derived from an EMBL/GenBank/DDBJ whole genome shotgun (WGS) entry which is preliminary data.</text>
</comment>
<dbReference type="Pfam" id="PF22848">
    <property type="entry name" value="ASD1_dom"/>
    <property type="match status" value="1"/>
</dbReference>
<organism evidence="10 11">
    <name type="scientific">Roseburia hominis</name>
    <dbReference type="NCBI Taxonomy" id="301301"/>
    <lineage>
        <taxon>Bacteria</taxon>
        <taxon>Bacillati</taxon>
        <taxon>Bacillota</taxon>
        <taxon>Clostridia</taxon>
        <taxon>Lachnospirales</taxon>
        <taxon>Lachnospiraceae</taxon>
        <taxon>Roseburia</taxon>
    </lineage>
</organism>
<accession>A0A395V808</accession>
<dbReference type="InterPro" id="IPR010720">
    <property type="entry name" value="Alpha-L-AF_C"/>
</dbReference>
<dbReference type="GO" id="GO:0000272">
    <property type="term" value="P:polysaccharide catabolic process"/>
    <property type="evidence" value="ECO:0007669"/>
    <property type="project" value="TreeGrafter"/>
</dbReference>
<evidence type="ECO:0000256" key="5">
    <source>
        <dbReference type="ARBA" id="ARBA00012670"/>
    </source>
</evidence>
<proteinExistence type="inferred from homology"/>
<evidence type="ECO:0000256" key="6">
    <source>
        <dbReference type="ARBA" id="ARBA00022801"/>
    </source>
</evidence>
<dbReference type="SUPFAM" id="SSF51445">
    <property type="entry name" value="(Trans)glycosidases"/>
    <property type="match status" value="1"/>
</dbReference>
<dbReference type="PANTHER" id="PTHR43576">
    <property type="entry name" value="ALPHA-L-ARABINOFURANOSIDASE C-RELATED"/>
    <property type="match status" value="1"/>
</dbReference>
<reference evidence="10 11" key="1">
    <citation type="submission" date="2018-08" db="EMBL/GenBank/DDBJ databases">
        <title>A genome reference for cultivated species of the human gut microbiota.</title>
        <authorList>
            <person name="Zou Y."/>
            <person name="Xue W."/>
            <person name="Luo G."/>
        </authorList>
    </citation>
    <scope>NUCLEOTIDE SEQUENCE [LARGE SCALE GENOMIC DNA]</scope>
    <source>
        <strain evidence="10 11">AF22-12AC</strain>
    </source>
</reference>
<dbReference type="InterPro" id="IPR013780">
    <property type="entry name" value="Glyco_hydro_b"/>
</dbReference>
<evidence type="ECO:0000256" key="4">
    <source>
        <dbReference type="ARBA" id="ARBA00011165"/>
    </source>
</evidence>
<evidence type="ECO:0000313" key="11">
    <source>
        <dbReference type="Proteomes" id="UP000266172"/>
    </source>
</evidence>
<evidence type="ECO:0000256" key="2">
    <source>
        <dbReference type="ARBA" id="ARBA00004881"/>
    </source>
</evidence>
<dbReference type="SMART" id="SM00813">
    <property type="entry name" value="Alpha-L-AF_C"/>
    <property type="match status" value="1"/>
</dbReference>
<dbReference type="Gene3D" id="2.60.40.1180">
    <property type="entry name" value="Golgi alpha-mannosidase II"/>
    <property type="match status" value="1"/>
</dbReference>
<evidence type="ECO:0000256" key="7">
    <source>
        <dbReference type="ARBA" id="ARBA00023277"/>
    </source>
</evidence>
<evidence type="ECO:0000313" key="10">
    <source>
        <dbReference type="EMBL" id="RGS37205.1"/>
    </source>
</evidence>
<comment type="pathway">
    <text evidence="2">Glycan metabolism.</text>
</comment>